<gene>
    <name evidence="1" type="ORF">SAMN05421643_10280</name>
</gene>
<reference evidence="2" key="1">
    <citation type="submission" date="2016-10" db="EMBL/GenBank/DDBJ databases">
        <authorList>
            <person name="Varghese N."/>
            <person name="Submissions S."/>
        </authorList>
    </citation>
    <scope>NUCLEOTIDE SEQUENCE [LARGE SCALE GENOMIC DNA]</scope>
    <source>
        <strain evidence="2">ANC 5109</strain>
    </source>
</reference>
<dbReference type="Proteomes" id="UP000199035">
    <property type="component" value="Unassembled WGS sequence"/>
</dbReference>
<dbReference type="EMBL" id="FNPK01000002">
    <property type="protein sequence ID" value="SDX99999.1"/>
    <property type="molecule type" value="Genomic_DNA"/>
</dbReference>
<accession>A0A1H3GCD6</accession>
<evidence type="ECO:0000313" key="1">
    <source>
        <dbReference type="EMBL" id="SDX99999.1"/>
    </source>
</evidence>
<sequence length="96" mass="11057">MKLTEHSAEEILQHPKIQHWFKQFLIEFNKDATGSSNRVAMLYLMTEAPHLDLGEVTDKGNLNQSNILKRRSNLVDALYSKVTEHSLIIRIPTLNN</sequence>
<protein>
    <submittedName>
        <fullName evidence="1">Feruloyl-CoA synthase</fullName>
    </submittedName>
</protein>
<organism evidence="1 2">
    <name type="scientific">Acinetobacter kyonggiensis</name>
    <dbReference type="NCBI Taxonomy" id="595670"/>
    <lineage>
        <taxon>Bacteria</taxon>
        <taxon>Pseudomonadati</taxon>
        <taxon>Pseudomonadota</taxon>
        <taxon>Gammaproteobacteria</taxon>
        <taxon>Moraxellales</taxon>
        <taxon>Moraxellaceae</taxon>
        <taxon>Acinetobacter</taxon>
    </lineage>
</organism>
<evidence type="ECO:0000313" key="2">
    <source>
        <dbReference type="Proteomes" id="UP000199035"/>
    </source>
</evidence>
<name>A0A1H3GCD6_9GAMM</name>
<dbReference type="STRING" id="595670.SAMN05421643_10280"/>
<dbReference type="AlphaFoldDB" id="A0A1H3GCD6"/>
<proteinExistence type="predicted"/>
<keyword evidence="2" id="KW-1185">Reference proteome</keyword>